<dbReference type="EMBL" id="QRDZ01000030">
    <property type="protein sequence ID" value="RED60540.1"/>
    <property type="molecule type" value="Genomic_DNA"/>
</dbReference>
<gene>
    <name evidence="5" type="ORF">DFP98_13062</name>
</gene>
<protein>
    <submittedName>
        <fullName evidence="5">AraC-like DNA-binding protein</fullName>
    </submittedName>
</protein>
<evidence type="ECO:0000256" key="3">
    <source>
        <dbReference type="ARBA" id="ARBA00023163"/>
    </source>
</evidence>
<dbReference type="AlphaFoldDB" id="A0A3D9IFQ1"/>
<proteinExistence type="predicted"/>
<dbReference type="PANTHER" id="PTHR47893">
    <property type="entry name" value="REGULATORY PROTEIN PCHR"/>
    <property type="match status" value="1"/>
</dbReference>
<dbReference type="PANTHER" id="PTHR47893:SF1">
    <property type="entry name" value="REGULATORY PROTEIN PCHR"/>
    <property type="match status" value="1"/>
</dbReference>
<dbReference type="InterPro" id="IPR053142">
    <property type="entry name" value="PchR_regulatory_protein"/>
</dbReference>
<name>A0A3D9IFQ1_9BACL</name>
<dbReference type="Gene3D" id="1.10.10.60">
    <property type="entry name" value="Homeodomain-like"/>
    <property type="match status" value="1"/>
</dbReference>
<accession>A0A3D9IFQ1</accession>
<dbReference type="SUPFAM" id="SSF46689">
    <property type="entry name" value="Homeodomain-like"/>
    <property type="match status" value="1"/>
</dbReference>
<organism evidence="5 6">
    <name type="scientific">Cohnella phaseoli</name>
    <dbReference type="NCBI Taxonomy" id="456490"/>
    <lineage>
        <taxon>Bacteria</taxon>
        <taxon>Bacillati</taxon>
        <taxon>Bacillota</taxon>
        <taxon>Bacilli</taxon>
        <taxon>Bacillales</taxon>
        <taxon>Paenibacillaceae</taxon>
        <taxon>Cohnella</taxon>
    </lineage>
</organism>
<comment type="caution">
    <text evidence="5">The sequence shown here is derived from an EMBL/GenBank/DDBJ whole genome shotgun (WGS) entry which is preliminary data.</text>
</comment>
<dbReference type="Pfam" id="PF12833">
    <property type="entry name" value="HTH_18"/>
    <property type="match status" value="1"/>
</dbReference>
<dbReference type="InterPro" id="IPR018060">
    <property type="entry name" value="HTH_AraC"/>
</dbReference>
<dbReference type="SUPFAM" id="SSF51215">
    <property type="entry name" value="Regulatory protein AraC"/>
    <property type="match status" value="1"/>
</dbReference>
<dbReference type="InterPro" id="IPR009057">
    <property type="entry name" value="Homeodomain-like_sf"/>
</dbReference>
<dbReference type="InterPro" id="IPR037923">
    <property type="entry name" value="HTH-like"/>
</dbReference>
<evidence type="ECO:0000256" key="2">
    <source>
        <dbReference type="ARBA" id="ARBA00023125"/>
    </source>
</evidence>
<keyword evidence="3" id="KW-0804">Transcription</keyword>
<dbReference type="SMART" id="SM00342">
    <property type="entry name" value="HTH_ARAC"/>
    <property type="match status" value="1"/>
</dbReference>
<evidence type="ECO:0000313" key="6">
    <source>
        <dbReference type="Proteomes" id="UP000256977"/>
    </source>
</evidence>
<keyword evidence="6" id="KW-1185">Reference proteome</keyword>
<dbReference type="PROSITE" id="PS01124">
    <property type="entry name" value="HTH_ARAC_FAMILY_2"/>
    <property type="match status" value="1"/>
</dbReference>
<dbReference type="GO" id="GO:0003700">
    <property type="term" value="F:DNA-binding transcription factor activity"/>
    <property type="evidence" value="ECO:0007669"/>
    <property type="project" value="InterPro"/>
</dbReference>
<dbReference type="OrthoDB" id="9782503at2"/>
<evidence type="ECO:0000313" key="5">
    <source>
        <dbReference type="EMBL" id="RED60540.1"/>
    </source>
</evidence>
<sequence>MVHIEHRDMHQHFYQYKPFLEMIDDHDLTMEVLRLPEHVGEGEVRRLILRGGMELCITEYRMRDERVTTFKGSEALVELNYCLEGGGLFEVSGRRFEVKPNEWQLLLMKDLYAVMKHEPDRKMHFLGIRMKESDFREYVGAGEGEEATAVPRLRGAQPFYAASRPMTPEIGAVVRELAARARQETMPRLYMESKTLELLLLSLRQYFLPEDGRGAKSILRGNDLDKIKRAKAVLREKMDSPPTLLQLARLVGLNDNKLKLGFKEVFGNTVFGVLREMRLEQAKLCLEQGTMNVSETAYAVGYSNPGHFAEAFRRKYGIQPHTLLHRAKISV</sequence>
<evidence type="ECO:0000259" key="4">
    <source>
        <dbReference type="PROSITE" id="PS01124"/>
    </source>
</evidence>
<evidence type="ECO:0000256" key="1">
    <source>
        <dbReference type="ARBA" id="ARBA00023015"/>
    </source>
</evidence>
<reference evidence="5 6" key="1">
    <citation type="submission" date="2018-07" db="EMBL/GenBank/DDBJ databases">
        <title>Genomic Encyclopedia of Type Strains, Phase III (KMG-III): the genomes of soil and plant-associated and newly described type strains.</title>
        <authorList>
            <person name="Whitman W."/>
        </authorList>
    </citation>
    <scope>NUCLEOTIDE SEQUENCE [LARGE SCALE GENOMIC DNA]</scope>
    <source>
        <strain evidence="5 6">CECT 7287</strain>
    </source>
</reference>
<keyword evidence="2 5" id="KW-0238">DNA-binding</keyword>
<feature type="domain" description="HTH araC/xylS-type" evidence="4">
    <location>
        <begin position="228"/>
        <end position="326"/>
    </location>
</feature>
<keyword evidence="1" id="KW-0805">Transcription regulation</keyword>
<dbReference type="GO" id="GO:0043565">
    <property type="term" value="F:sequence-specific DNA binding"/>
    <property type="evidence" value="ECO:0007669"/>
    <property type="project" value="InterPro"/>
</dbReference>
<dbReference type="Proteomes" id="UP000256977">
    <property type="component" value="Unassembled WGS sequence"/>
</dbReference>
<dbReference type="RefSeq" id="WP_116064187.1">
    <property type="nucleotide sequence ID" value="NZ_QRDZ01000030.1"/>
</dbReference>